<protein>
    <submittedName>
        <fullName evidence="1">Uncharacterized protein</fullName>
    </submittedName>
</protein>
<sequence>MGNAVMAGLGHRWGRHLAWGRRHQWHLPLVFFFKLRALSWLAREARLTPIGCQRSAGRLDGLQGHRSTAPIPVPVSQRKLAALCLGLQAAFPLPVLAQHPCRKACLPPTAELRGAPNIQAEA</sequence>
<reference evidence="1" key="1">
    <citation type="journal article" date="2022" name="bioRxiv">
        <title>Sequencing and chromosome-scale assembly of the giantPleurodeles waltlgenome.</title>
        <authorList>
            <person name="Brown T."/>
            <person name="Elewa A."/>
            <person name="Iarovenko S."/>
            <person name="Subramanian E."/>
            <person name="Araus A.J."/>
            <person name="Petzold A."/>
            <person name="Susuki M."/>
            <person name="Suzuki K.-i.T."/>
            <person name="Hayashi T."/>
            <person name="Toyoda A."/>
            <person name="Oliveira C."/>
            <person name="Osipova E."/>
            <person name="Leigh N.D."/>
            <person name="Simon A."/>
            <person name="Yun M.H."/>
        </authorList>
    </citation>
    <scope>NUCLEOTIDE SEQUENCE</scope>
    <source>
        <strain evidence="1">20211129_DDA</strain>
        <tissue evidence="1">Liver</tissue>
    </source>
</reference>
<evidence type="ECO:0000313" key="1">
    <source>
        <dbReference type="EMBL" id="KAJ1209198.1"/>
    </source>
</evidence>
<dbReference type="AlphaFoldDB" id="A0AAV7W9H6"/>
<keyword evidence="2" id="KW-1185">Reference proteome</keyword>
<evidence type="ECO:0000313" key="2">
    <source>
        <dbReference type="Proteomes" id="UP001066276"/>
    </source>
</evidence>
<dbReference type="Proteomes" id="UP001066276">
    <property type="component" value="Chromosome 1_2"/>
</dbReference>
<organism evidence="1 2">
    <name type="scientific">Pleurodeles waltl</name>
    <name type="common">Iberian ribbed newt</name>
    <dbReference type="NCBI Taxonomy" id="8319"/>
    <lineage>
        <taxon>Eukaryota</taxon>
        <taxon>Metazoa</taxon>
        <taxon>Chordata</taxon>
        <taxon>Craniata</taxon>
        <taxon>Vertebrata</taxon>
        <taxon>Euteleostomi</taxon>
        <taxon>Amphibia</taxon>
        <taxon>Batrachia</taxon>
        <taxon>Caudata</taxon>
        <taxon>Salamandroidea</taxon>
        <taxon>Salamandridae</taxon>
        <taxon>Pleurodelinae</taxon>
        <taxon>Pleurodeles</taxon>
    </lineage>
</organism>
<comment type="caution">
    <text evidence="1">The sequence shown here is derived from an EMBL/GenBank/DDBJ whole genome shotgun (WGS) entry which is preliminary data.</text>
</comment>
<dbReference type="EMBL" id="JANPWB010000002">
    <property type="protein sequence ID" value="KAJ1209198.1"/>
    <property type="molecule type" value="Genomic_DNA"/>
</dbReference>
<gene>
    <name evidence="1" type="ORF">NDU88_004576</name>
</gene>
<proteinExistence type="predicted"/>
<accession>A0AAV7W9H6</accession>
<name>A0AAV7W9H6_PLEWA</name>